<keyword evidence="1" id="KW-0433">Leucine-rich repeat</keyword>
<dbReference type="SUPFAM" id="SSF52058">
    <property type="entry name" value="L domain-like"/>
    <property type="match status" value="1"/>
</dbReference>
<evidence type="ECO:0000256" key="2">
    <source>
        <dbReference type="ARBA" id="ARBA00022737"/>
    </source>
</evidence>
<name>A0ABP7VTP4_9FLAO</name>
<reference evidence="4" key="1">
    <citation type="journal article" date="2019" name="Int. J. Syst. Evol. Microbiol.">
        <title>The Global Catalogue of Microorganisms (GCM) 10K type strain sequencing project: providing services to taxonomists for standard genome sequencing and annotation.</title>
        <authorList>
            <consortium name="The Broad Institute Genomics Platform"/>
            <consortium name="The Broad Institute Genome Sequencing Center for Infectious Disease"/>
            <person name="Wu L."/>
            <person name="Ma J."/>
        </authorList>
    </citation>
    <scope>NUCLEOTIDE SEQUENCE [LARGE SCALE GENOMIC DNA]</scope>
    <source>
        <strain evidence="4">JCM 17069</strain>
    </source>
</reference>
<protein>
    <submittedName>
        <fullName evidence="3">Uncharacterized protein</fullName>
    </submittedName>
</protein>
<accession>A0ABP7VTP4</accession>
<evidence type="ECO:0000313" key="3">
    <source>
        <dbReference type="EMBL" id="GAA4074356.1"/>
    </source>
</evidence>
<gene>
    <name evidence="3" type="ORF">GCM10022389_19880</name>
</gene>
<dbReference type="PANTHER" id="PTHR47566:SF1">
    <property type="entry name" value="PROTEIN NUD1"/>
    <property type="match status" value="1"/>
</dbReference>
<dbReference type="InterPro" id="IPR032675">
    <property type="entry name" value="LRR_dom_sf"/>
</dbReference>
<dbReference type="PROSITE" id="PS51257">
    <property type="entry name" value="PROKAR_LIPOPROTEIN"/>
    <property type="match status" value="1"/>
</dbReference>
<comment type="caution">
    <text evidence="3">The sequence shown here is derived from an EMBL/GenBank/DDBJ whole genome shotgun (WGS) entry which is preliminary data.</text>
</comment>
<dbReference type="PANTHER" id="PTHR47566">
    <property type="match status" value="1"/>
</dbReference>
<evidence type="ECO:0000256" key="1">
    <source>
        <dbReference type="ARBA" id="ARBA00022614"/>
    </source>
</evidence>
<dbReference type="Proteomes" id="UP001500367">
    <property type="component" value="Unassembled WGS sequence"/>
</dbReference>
<keyword evidence="2" id="KW-0677">Repeat</keyword>
<organism evidence="3 4">
    <name type="scientific">Flavobacterium cheonanense</name>
    <dbReference type="NCBI Taxonomy" id="706183"/>
    <lineage>
        <taxon>Bacteria</taxon>
        <taxon>Pseudomonadati</taxon>
        <taxon>Bacteroidota</taxon>
        <taxon>Flavobacteriia</taxon>
        <taxon>Flavobacteriales</taxon>
        <taxon>Flavobacteriaceae</taxon>
        <taxon>Flavobacterium</taxon>
    </lineage>
</organism>
<dbReference type="EMBL" id="BAABCT010000005">
    <property type="protein sequence ID" value="GAA4074356.1"/>
    <property type="molecule type" value="Genomic_DNA"/>
</dbReference>
<keyword evidence="4" id="KW-1185">Reference proteome</keyword>
<proteinExistence type="predicted"/>
<sequence length="461" mass="53721">MFFNQKPMKFKTITLLLIFLITSCNVIKKSNKIDRIEISKDTSTAIKVDTIAVNKGTKDEYKIIFDFSGLTNELFDDEDVEYDRNVYLSYSDYYESIIKMDSINTDGKWVKRRKLRTTREIIPDNFFETKRGKEMNALFYKMNKKYIEIPDINFEKQLIKLKLDTILDHSVLISNVENIDSLNISSPKNDKIKSIKGIEAFKKLRILDCVGNDIKELDFSSNLLLEHLSCSHNENLKKLVTSNNINLKYLSIGSGIVSHNDIPNVLYLDFDISKNIKLKSFFAMMTFIPKIDFSFNPNLDEISIMNCQAEEINISNNNNLEFIRVESNHSLKYLDFKNKPDLEFVLCNFNAIEKIDLSYNEKLTWLTCDKNKVNEIIFPANSKLETVSCNTNLIKNIDLASSKNLKYLDIQNNLELKKIILYKKLPERMPYPTDYYFGENETKSIEKQVPSDCLIKYMQNE</sequence>
<dbReference type="InterPro" id="IPR052574">
    <property type="entry name" value="CDIRP"/>
</dbReference>
<dbReference type="Gene3D" id="3.80.10.10">
    <property type="entry name" value="Ribonuclease Inhibitor"/>
    <property type="match status" value="1"/>
</dbReference>
<evidence type="ECO:0000313" key="4">
    <source>
        <dbReference type="Proteomes" id="UP001500367"/>
    </source>
</evidence>